<dbReference type="InterPro" id="IPR017340">
    <property type="entry name" value="U1_snRNP-C"/>
</dbReference>
<keyword evidence="3" id="KW-0863">Zinc-finger</keyword>
<evidence type="ECO:0000256" key="7">
    <source>
        <dbReference type="ARBA" id="ARBA00023274"/>
    </source>
</evidence>
<keyword evidence="5" id="KW-0694">RNA-binding</keyword>
<keyword evidence="7" id="KW-0687">Ribonucleoprotein</keyword>
<dbReference type="GO" id="GO:0008270">
    <property type="term" value="F:zinc ion binding"/>
    <property type="evidence" value="ECO:0007669"/>
    <property type="project" value="UniProtKB-KW"/>
</dbReference>
<evidence type="ECO:0000256" key="6">
    <source>
        <dbReference type="ARBA" id="ARBA00023242"/>
    </source>
</evidence>
<organism evidence="10 11">
    <name type="scientific">Pichia kudriavzevii</name>
    <name type="common">Yeast</name>
    <name type="synonym">Issatchenkia orientalis</name>
    <dbReference type="NCBI Taxonomy" id="4909"/>
    <lineage>
        <taxon>Eukaryota</taxon>
        <taxon>Fungi</taxon>
        <taxon>Dikarya</taxon>
        <taxon>Ascomycota</taxon>
        <taxon>Saccharomycotina</taxon>
        <taxon>Pichiomycetes</taxon>
        <taxon>Pichiales</taxon>
        <taxon>Pichiaceae</taxon>
        <taxon>Pichia</taxon>
    </lineage>
</organism>
<evidence type="ECO:0000256" key="2">
    <source>
        <dbReference type="ARBA" id="ARBA00022723"/>
    </source>
</evidence>
<dbReference type="InterPro" id="IPR013085">
    <property type="entry name" value="U1-CZ_Znf_C2H2"/>
</dbReference>
<evidence type="ECO:0000313" key="11">
    <source>
        <dbReference type="Proteomes" id="UP000195871"/>
    </source>
</evidence>
<accession>A0A1Z8JSD4</accession>
<dbReference type="AlphaFoldDB" id="A0A1Z8JSD4"/>
<proteinExistence type="predicted"/>
<evidence type="ECO:0000256" key="8">
    <source>
        <dbReference type="SAM" id="MobiDB-lite"/>
    </source>
</evidence>
<dbReference type="GO" id="GO:0005685">
    <property type="term" value="C:U1 snRNP"/>
    <property type="evidence" value="ECO:0007669"/>
    <property type="project" value="InterPro"/>
</dbReference>
<feature type="region of interest" description="Disordered" evidence="8">
    <location>
        <begin position="117"/>
        <end position="174"/>
    </location>
</feature>
<feature type="compositionally biased region" description="Gly residues" evidence="8">
    <location>
        <begin position="126"/>
        <end position="144"/>
    </location>
</feature>
<gene>
    <name evidence="10" type="ORF">CAS74_001825</name>
</gene>
<keyword evidence="4" id="KW-0862">Zinc</keyword>
<feature type="compositionally biased region" description="Basic residues" evidence="8">
    <location>
        <begin position="145"/>
        <end position="155"/>
    </location>
</feature>
<reference evidence="10 11" key="1">
    <citation type="submission" date="2017-05" db="EMBL/GenBank/DDBJ databases">
        <title>The Genome Sequence of Candida krusei Ckrusei653.</title>
        <authorList>
            <person name="Cuomo C."/>
            <person name="Forche A."/>
            <person name="Young S."/>
            <person name="Abouelleil A."/>
            <person name="Cao P."/>
            <person name="Chapman S."/>
            <person name="Cusick C."/>
            <person name="Shea T."/>
            <person name="Nusbaum C."/>
            <person name="Birren B."/>
        </authorList>
    </citation>
    <scope>NUCLEOTIDE SEQUENCE [LARGE SCALE GENOMIC DNA]</scope>
    <source>
        <strain evidence="10 11">Ckrusei653</strain>
    </source>
</reference>
<evidence type="ECO:0000256" key="5">
    <source>
        <dbReference type="ARBA" id="ARBA00022884"/>
    </source>
</evidence>
<comment type="caution">
    <text evidence="10">The sequence shown here is derived from an EMBL/GenBank/DDBJ whole genome shotgun (WGS) entry which is preliminary data.</text>
</comment>
<dbReference type="VEuPathDB" id="FungiDB:C5L36_0A06220"/>
<evidence type="ECO:0000313" key="10">
    <source>
        <dbReference type="EMBL" id="OUT23505.1"/>
    </source>
</evidence>
<dbReference type="InterPro" id="IPR036236">
    <property type="entry name" value="Znf_C2H2_sf"/>
</dbReference>
<dbReference type="GO" id="GO:0030627">
    <property type="term" value="F:pre-mRNA 5'-splice site binding"/>
    <property type="evidence" value="ECO:0007669"/>
    <property type="project" value="InterPro"/>
</dbReference>
<evidence type="ECO:0000256" key="1">
    <source>
        <dbReference type="ARBA" id="ARBA00004123"/>
    </source>
</evidence>
<feature type="domain" description="Matrin-type" evidence="9">
    <location>
        <begin position="3"/>
        <end position="35"/>
    </location>
</feature>
<dbReference type="SMART" id="SM00451">
    <property type="entry name" value="ZnF_U1"/>
    <property type="match status" value="1"/>
</dbReference>
<dbReference type="InterPro" id="IPR000690">
    <property type="entry name" value="Matrin/U1-C_Znf_C2H2"/>
</dbReference>
<evidence type="ECO:0000256" key="4">
    <source>
        <dbReference type="ARBA" id="ARBA00022833"/>
    </source>
</evidence>
<evidence type="ECO:0000259" key="9">
    <source>
        <dbReference type="PROSITE" id="PS50171"/>
    </source>
</evidence>
<feature type="compositionally biased region" description="Gly residues" evidence="8">
    <location>
        <begin position="156"/>
        <end position="174"/>
    </location>
</feature>
<protein>
    <recommendedName>
        <fullName evidence="9">Matrin-type domain-containing protein</fullName>
    </recommendedName>
</protein>
<name>A0A1Z8JSD4_PICKU</name>
<comment type="subcellular location">
    <subcellularLocation>
        <location evidence="1">Nucleus</location>
    </subcellularLocation>
</comment>
<evidence type="ECO:0000256" key="3">
    <source>
        <dbReference type="ARBA" id="ARBA00022771"/>
    </source>
</evidence>
<keyword evidence="6" id="KW-0539">Nucleus</keyword>
<dbReference type="EMBL" id="NHMM01000002">
    <property type="protein sequence ID" value="OUT23505.1"/>
    <property type="molecule type" value="Genomic_DNA"/>
</dbReference>
<dbReference type="PANTHER" id="PTHR31148">
    <property type="entry name" value="U1 SMALL NUCLEAR RIBONUCLEOPROTEIN C"/>
    <property type="match status" value="1"/>
</dbReference>
<keyword evidence="2" id="KW-0479">Metal-binding</keyword>
<sequence length="252" mass="27353">MPYYCPYCKTSLTHDSFSVRKSHRHGQKHVRLREEYYQRVIAEHPESVTLEQELASVNPLERIFAGMPGSQKQYFEQDTQKRVLTVPPTSASLPAPPPYVYFTLDAVAVPEKRVNIERRDDEGHGHGYGFGRRGYRGRGGSHGQGRGHLRGRGRGSGRGSGSDGGRGGRGGRGYGGSYGGSYGGGEGNGRPYSSHGTGYNNGNANANYGYTAIVVATTTRANEGGTQRLVGSGTMGGPLFPYRLNDYLNRSE</sequence>
<dbReference type="PROSITE" id="PS50171">
    <property type="entry name" value="ZF_MATRIN"/>
    <property type="match status" value="1"/>
</dbReference>
<dbReference type="PANTHER" id="PTHR31148:SF1">
    <property type="entry name" value="U1 SMALL NUCLEAR RIBONUCLEOPROTEIN C"/>
    <property type="match status" value="1"/>
</dbReference>
<dbReference type="Pfam" id="PF06220">
    <property type="entry name" value="zf-U1"/>
    <property type="match status" value="1"/>
</dbReference>
<dbReference type="GO" id="GO:0000395">
    <property type="term" value="P:mRNA 5'-splice site recognition"/>
    <property type="evidence" value="ECO:0007669"/>
    <property type="project" value="InterPro"/>
</dbReference>
<dbReference type="Gene3D" id="3.30.160.60">
    <property type="entry name" value="Classic Zinc Finger"/>
    <property type="match status" value="1"/>
</dbReference>
<dbReference type="InterPro" id="IPR003604">
    <property type="entry name" value="Matrin/U1-like-C_Znf_C2H2"/>
</dbReference>
<dbReference type="SUPFAM" id="SSF57667">
    <property type="entry name" value="beta-beta-alpha zinc fingers"/>
    <property type="match status" value="1"/>
</dbReference>
<dbReference type="Proteomes" id="UP000195871">
    <property type="component" value="Unassembled WGS sequence"/>
</dbReference>